<dbReference type="HOGENOM" id="CLU_2133465_0_0_1"/>
<name>J9DD26_EDHAE</name>
<accession>J9DD26</accession>
<dbReference type="VEuPathDB" id="MicrosporidiaDB:EDEG_00600"/>
<sequence>MIIFSNYLKELNLADEISLCYLNQFSGINENIQQKNKVPNKAFFNDVIELKYNLYCNEEKSTGLNVQSYEGNSRDEGTNLYFFECYSEKKGFYSCTIYKNTTIMFQMISKVKK</sequence>
<dbReference type="AlphaFoldDB" id="J9DD26"/>
<dbReference type="InParanoid" id="J9DD26"/>
<dbReference type="EMBL" id="AFBI03000007">
    <property type="protein sequence ID" value="EJW05374.1"/>
    <property type="molecule type" value="Genomic_DNA"/>
</dbReference>
<keyword evidence="2" id="KW-1185">Reference proteome</keyword>
<evidence type="ECO:0000313" key="1">
    <source>
        <dbReference type="EMBL" id="EJW05374.1"/>
    </source>
</evidence>
<evidence type="ECO:0000313" key="2">
    <source>
        <dbReference type="Proteomes" id="UP000003163"/>
    </source>
</evidence>
<comment type="caution">
    <text evidence="1">The sequence shown here is derived from an EMBL/GenBank/DDBJ whole genome shotgun (WGS) entry which is preliminary data.</text>
</comment>
<proteinExistence type="predicted"/>
<dbReference type="Proteomes" id="UP000003163">
    <property type="component" value="Unassembled WGS sequence"/>
</dbReference>
<reference evidence="1 2" key="1">
    <citation type="submission" date="2011-08" db="EMBL/GenBank/DDBJ databases">
        <authorList>
            <person name="Liu Z.J."/>
            <person name="Shi F.L."/>
            <person name="Lu J.Q."/>
            <person name="Li M."/>
            <person name="Wang Z.L."/>
        </authorList>
    </citation>
    <scope>NUCLEOTIDE SEQUENCE [LARGE SCALE GENOMIC DNA]</scope>
    <source>
        <strain evidence="1 2">USNM 41457</strain>
    </source>
</reference>
<organism evidence="1 2">
    <name type="scientific">Edhazardia aedis (strain USNM 41457)</name>
    <name type="common">Microsporidian parasite</name>
    <dbReference type="NCBI Taxonomy" id="1003232"/>
    <lineage>
        <taxon>Eukaryota</taxon>
        <taxon>Fungi</taxon>
        <taxon>Fungi incertae sedis</taxon>
        <taxon>Microsporidia</taxon>
        <taxon>Edhazardia</taxon>
    </lineage>
</organism>
<gene>
    <name evidence="1" type="ORF">EDEG_00600</name>
</gene>
<protein>
    <submittedName>
        <fullName evidence="1">Uncharacterized protein</fullName>
    </submittedName>
</protein>
<reference evidence="2" key="2">
    <citation type="submission" date="2015-07" db="EMBL/GenBank/DDBJ databases">
        <title>Contrasting host-pathogen interactions and genome evolution in two generalist and specialist microsporidian pathogens of mosquitoes.</title>
        <authorList>
            <consortium name="The Broad Institute Genomics Platform"/>
            <consortium name="The Broad Institute Genome Sequencing Center for Infectious Disease"/>
            <person name="Cuomo C.A."/>
            <person name="Sanscrainte N.D."/>
            <person name="Goldberg J.M."/>
            <person name="Heiman D."/>
            <person name="Young S."/>
            <person name="Zeng Q."/>
            <person name="Becnel J.J."/>
            <person name="Birren B.W."/>
        </authorList>
    </citation>
    <scope>NUCLEOTIDE SEQUENCE [LARGE SCALE GENOMIC DNA]</scope>
    <source>
        <strain evidence="2">USNM 41457</strain>
    </source>
</reference>